<gene>
    <name evidence="2" type="ORF">WN944_013457</name>
</gene>
<proteinExistence type="predicted"/>
<dbReference type="InterPro" id="IPR036312">
    <property type="entry name" value="Bifun_inhib/LTP/seed_sf"/>
</dbReference>
<dbReference type="Proteomes" id="UP001428341">
    <property type="component" value="Unassembled WGS sequence"/>
</dbReference>
<dbReference type="PANTHER" id="PTHR33286">
    <property type="entry name" value="BIFUNCTIONAL INHIBITOR/LIPID-TRANSFER PROTEIN/SEED STORAGE 2S ALBUMIN SUPERFAMILY PROTEIN"/>
    <property type="match status" value="1"/>
</dbReference>
<reference evidence="2 3" key="1">
    <citation type="submission" date="2024-05" db="EMBL/GenBank/DDBJ databases">
        <title>Haplotype-resolved chromosome-level genome assembly of Huyou (Citrus changshanensis).</title>
        <authorList>
            <person name="Miao C."/>
            <person name="Chen W."/>
            <person name="Wu Y."/>
            <person name="Wang L."/>
            <person name="Zhao S."/>
            <person name="Grierson D."/>
            <person name="Xu C."/>
            <person name="Chen K."/>
        </authorList>
    </citation>
    <scope>NUCLEOTIDE SEQUENCE [LARGE SCALE GENOMIC DNA]</scope>
    <source>
        <strain evidence="2">01-14</strain>
        <tissue evidence="2">Leaf</tissue>
    </source>
</reference>
<accession>A0AAP0QHY5</accession>
<evidence type="ECO:0000259" key="1">
    <source>
        <dbReference type="Pfam" id="PF14368"/>
    </source>
</evidence>
<organism evidence="2 3">
    <name type="scientific">Citrus x changshan-huyou</name>
    <dbReference type="NCBI Taxonomy" id="2935761"/>
    <lineage>
        <taxon>Eukaryota</taxon>
        <taxon>Viridiplantae</taxon>
        <taxon>Streptophyta</taxon>
        <taxon>Embryophyta</taxon>
        <taxon>Tracheophyta</taxon>
        <taxon>Spermatophyta</taxon>
        <taxon>Magnoliopsida</taxon>
        <taxon>eudicotyledons</taxon>
        <taxon>Gunneridae</taxon>
        <taxon>Pentapetalae</taxon>
        <taxon>rosids</taxon>
        <taxon>malvids</taxon>
        <taxon>Sapindales</taxon>
        <taxon>Rutaceae</taxon>
        <taxon>Aurantioideae</taxon>
        <taxon>Citrus</taxon>
    </lineage>
</organism>
<dbReference type="Gene3D" id="1.10.110.10">
    <property type="entry name" value="Plant lipid-transfer and hydrophobic proteins"/>
    <property type="match status" value="1"/>
</dbReference>
<evidence type="ECO:0000313" key="3">
    <source>
        <dbReference type="Proteomes" id="UP001428341"/>
    </source>
</evidence>
<dbReference type="AlphaFoldDB" id="A0AAP0QHY5"/>
<keyword evidence="3" id="KW-1185">Reference proteome</keyword>
<dbReference type="Pfam" id="PF14368">
    <property type="entry name" value="LTP_2"/>
    <property type="match status" value="1"/>
</dbReference>
<evidence type="ECO:0000313" key="2">
    <source>
        <dbReference type="EMBL" id="KAK9198273.1"/>
    </source>
</evidence>
<dbReference type="InterPro" id="IPR016140">
    <property type="entry name" value="Bifunc_inhib/LTP/seed_store"/>
</dbReference>
<protein>
    <recommendedName>
        <fullName evidence="1">Bifunctional inhibitor/plant lipid transfer protein/seed storage helical domain-containing protein</fullName>
    </recommendedName>
</protein>
<dbReference type="EMBL" id="JBCGBO010000005">
    <property type="protein sequence ID" value="KAK9198273.1"/>
    <property type="molecule type" value="Genomic_DNA"/>
</dbReference>
<comment type="caution">
    <text evidence="2">The sequence shown here is derived from an EMBL/GenBank/DDBJ whole genome shotgun (WGS) entry which is preliminary data.</text>
</comment>
<dbReference type="PANTHER" id="PTHR33286:SF28">
    <property type="entry name" value="BIFUNCTIONAL INHIBITOR_PLANT LIPID TRANSFER PROTEIN_SEED STORAGE HELICAL DOMAIN-CONTAINING PROTEIN"/>
    <property type="match status" value="1"/>
</dbReference>
<dbReference type="SUPFAM" id="SSF47699">
    <property type="entry name" value="Bifunctional inhibitor/lipid-transfer protein/seed storage 2S albumin"/>
    <property type="match status" value="1"/>
</dbReference>
<name>A0AAP0QHY5_9ROSI</name>
<sequence length="130" mass="14767">MGSMKKKNSRWSSFIMSRVACVLMLMMVMDGRVKRVSGEGLSPSQCNEERRLGLNACKPIVYGQPPSPACCQRIRVQHFECICPSITPKLASLVDINKAILLLKTCGRRVPRHFKFTFSLKNTYSLQEER</sequence>
<feature type="domain" description="Bifunctional inhibitor/plant lipid transfer protein/seed storage helical" evidence="1">
    <location>
        <begin position="42"/>
        <end position="113"/>
    </location>
</feature>